<proteinExistence type="predicted"/>
<reference evidence="2 3" key="1">
    <citation type="journal article" date="2014" name="Curr. Biol.">
        <title>The genome of the clonal raider ant Cerapachys biroi.</title>
        <authorList>
            <person name="Oxley P.R."/>
            <person name="Ji L."/>
            <person name="Fetter-Pruneda I."/>
            <person name="McKenzie S.K."/>
            <person name="Li C."/>
            <person name="Hu H."/>
            <person name="Zhang G."/>
            <person name="Kronauer D.J."/>
        </authorList>
    </citation>
    <scope>NUCLEOTIDE SEQUENCE [LARGE SCALE GENOMIC DNA]</scope>
</reference>
<gene>
    <name evidence="2" type="ORF">X777_14611</name>
</gene>
<name>A0A026WWY5_OOCBI</name>
<feature type="region of interest" description="Disordered" evidence="1">
    <location>
        <begin position="40"/>
        <end position="68"/>
    </location>
</feature>
<evidence type="ECO:0000313" key="3">
    <source>
        <dbReference type="Proteomes" id="UP000053097"/>
    </source>
</evidence>
<evidence type="ECO:0000313" key="2">
    <source>
        <dbReference type="EMBL" id="EZA60585.1"/>
    </source>
</evidence>
<keyword evidence="3" id="KW-1185">Reference proteome</keyword>
<protein>
    <submittedName>
        <fullName evidence="2">Uncharacterized protein</fullName>
    </submittedName>
</protein>
<sequence>MHPNGRVRKPGASTSGACHMLHRHANSGCYYLSARRASTGPPQQCPTNTVHGHNTRATSERANDEENRGRRPLHCFMNIICTIAPCSP</sequence>
<feature type="compositionally biased region" description="Polar residues" evidence="1">
    <location>
        <begin position="40"/>
        <end position="57"/>
    </location>
</feature>
<evidence type="ECO:0000256" key="1">
    <source>
        <dbReference type="SAM" id="MobiDB-lite"/>
    </source>
</evidence>
<accession>A0A026WWY5</accession>
<dbReference type="EMBL" id="KK107077">
    <property type="protein sequence ID" value="EZA60585.1"/>
    <property type="molecule type" value="Genomic_DNA"/>
</dbReference>
<dbReference type="Proteomes" id="UP000053097">
    <property type="component" value="Unassembled WGS sequence"/>
</dbReference>
<organism evidence="2 3">
    <name type="scientific">Ooceraea biroi</name>
    <name type="common">Clonal raider ant</name>
    <name type="synonym">Cerapachys biroi</name>
    <dbReference type="NCBI Taxonomy" id="2015173"/>
    <lineage>
        <taxon>Eukaryota</taxon>
        <taxon>Metazoa</taxon>
        <taxon>Ecdysozoa</taxon>
        <taxon>Arthropoda</taxon>
        <taxon>Hexapoda</taxon>
        <taxon>Insecta</taxon>
        <taxon>Pterygota</taxon>
        <taxon>Neoptera</taxon>
        <taxon>Endopterygota</taxon>
        <taxon>Hymenoptera</taxon>
        <taxon>Apocrita</taxon>
        <taxon>Aculeata</taxon>
        <taxon>Formicoidea</taxon>
        <taxon>Formicidae</taxon>
        <taxon>Dorylinae</taxon>
        <taxon>Ooceraea</taxon>
    </lineage>
</organism>
<dbReference type="AlphaFoldDB" id="A0A026WWY5"/>
<feature type="compositionally biased region" description="Basic and acidic residues" evidence="1">
    <location>
        <begin position="58"/>
        <end position="68"/>
    </location>
</feature>